<dbReference type="EMBL" id="JMQA01000018">
    <property type="protein sequence ID" value="KFN10479.1"/>
    <property type="molecule type" value="Genomic_DNA"/>
</dbReference>
<keyword evidence="1" id="KW-1133">Transmembrane helix</keyword>
<gene>
    <name evidence="2" type="ORF">DJ90_1082</name>
    <name evidence="3" type="ORF">GNQ08_06615</name>
</gene>
<dbReference type="RefSeq" id="WP_036620278.1">
    <property type="nucleotide sequence ID" value="NZ_BGML01000010.1"/>
</dbReference>
<reference evidence="2 4" key="1">
    <citation type="submission" date="2014-04" db="EMBL/GenBank/DDBJ databases">
        <authorList>
            <person name="Bishop-Lilly K.A."/>
            <person name="Broomall S.M."/>
            <person name="Chain P.S."/>
            <person name="Chertkov O."/>
            <person name="Coyne S.R."/>
            <person name="Daligault H.E."/>
            <person name="Davenport K.W."/>
            <person name="Erkkila T."/>
            <person name="Frey K.G."/>
            <person name="Gibbons H.S."/>
            <person name="Gu W."/>
            <person name="Jaissle J."/>
            <person name="Johnson S.L."/>
            <person name="Koroleva G.I."/>
            <person name="Ladner J.T."/>
            <person name="Lo C.-C."/>
            <person name="Minogue T.D."/>
            <person name="Munk C."/>
            <person name="Palacios G.F."/>
            <person name="Redden C.L."/>
            <person name="Rosenzweig C.N."/>
            <person name="Scholz M.B."/>
            <person name="Teshima H."/>
            <person name="Xu Y."/>
        </authorList>
    </citation>
    <scope>NUCLEOTIDE SEQUENCE [LARGE SCALE GENOMIC DNA]</scope>
    <source>
        <strain evidence="2 4">8244</strain>
    </source>
</reference>
<dbReference type="EMBL" id="WNZZ01000003">
    <property type="protein sequence ID" value="MUG22099.1"/>
    <property type="molecule type" value="Genomic_DNA"/>
</dbReference>
<evidence type="ECO:0000313" key="3">
    <source>
        <dbReference type="EMBL" id="MUG22099.1"/>
    </source>
</evidence>
<dbReference type="Pfam" id="PF07099">
    <property type="entry name" value="DUF1361"/>
    <property type="match status" value="1"/>
</dbReference>
<dbReference type="AlphaFoldDB" id="A0A090ZGN1"/>
<evidence type="ECO:0000313" key="4">
    <source>
        <dbReference type="Proteomes" id="UP000029278"/>
    </source>
</evidence>
<feature type="transmembrane region" description="Helical" evidence="1">
    <location>
        <begin position="44"/>
        <end position="67"/>
    </location>
</feature>
<protein>
    <submittedName>
        <fullName evidence="3">DUF1361 domain-containing protein</fullName>
    </submittedName>
</protein>
<sequence length="243" mass="27608">MRQTFKELGYPVKLYLYIALFAASVIGMRYVVDTQLPGGGRPPYLFLIWNTFLAWIPLALAIALDLISLIPSRPARWGLMLPAGLIWLFFYPNAAYLITDMLHPFNRYPIPETGKFWIDMSFWDHLFTLFFVALLGLALASVSLASVHQLVRKAWGAAAGWMFAIAVLLLSSFGIYLGRFIRWNSWDLLKSPMYVVRETAAYFADPGNVSHALAFCKWIFIITLFCYVVLYGAGAMRKRVGEL</sequence>
<organism evidence="2 4">
    <name type="scientific">Paenibacillus macerans</name>
    <name type="common">Bacillus macerans</name>
    <dbReference type="NCBI Taxonomy" id="44252"/>
    <lineage>
        <taxon>Bacteria</taxon>
        <taxon>Bacillati</taxon>
        <taxon>Bacillota</taxon>
        <taxon>Bacilli</taxon>
        <taxon>Bacillales</taxon>
        <taxon>Paenibacillaceae</taxon>
        <taxon>Paenibacillus</taxon>
    </lineage>
</organism>
<feature type="transmembrane region" description="Helical" evidence="1">
    <location>
        <begin position="79"/>
        <end position="98"/>
    </location>
</feature>
<evidence type="ECO:0000313" key="5">
    <source>
        <dbReference type="Proteomes" id="UP000442469"/>
    </source>
</evidence>
<evidence type="ECO:0000313" key="2">
    <source>
        <dbReference type="EMBL" id="KFN10479.1"/>
    </source>
</evidence>
<dbReference type="STRING" id="44252.DJ90_1082"/>
<feature type="transmembrane region" description="Helical" evidence="1">
    <location>
        <begin position="126"/>
        <end position="147"/>
    </location>
</feature>
<proteinExistence type="predicted"/>
<dbReference type="Proteomes" id="UP000442469">
    <property type="component" value="Unassembled WGS sequence"/>
</dbReference>
<evidence type="ECO:0000256" key="1">
    <source>
        <dbReference type="SAM" id="Phobius"/>
    </source>
</evidence>
<dbReference type="InterPro" id="IPR009793">
    <property type="entry name" value="DUF1361"/>
</dbReference>
<dbReference type="Proteomes" id="UP000029278">
    <property type="component" value="Unassembled WGS sequence"/>
</dbReference>
<feature type="transmembrane region" description="Helical" evidence="1">
    <location>
        <begin position="12"/>
        <end position="32"/>
    </location>
</feature>
<keyword evidence="1" id="KW-0812">Transmembrane</keyword>
<dbReference type="HOGENOM" id="CLU_081833_1_0_9"/>
<dbReference type="PATRIC" id="fig|44252.3.peg.1547"/>
<dbReference type="OrthoDB" id="4540541at2"/>
<comment type="caution">
    <text evidence="2">The sequence shown here is derived from an EMBL/GenBank/DDBJ whole genome shotgun (WGS) entry which is preliminary data.</text>
</comment>
<accession>A0A090ZGN1</accession>
<reference evidence="3 5" key="2">
    <citation type="submission" date="2019-11" db="EMBL/GenBank/DDBJ databases">
        <title>Draft genome sequences of five Paenibacillus species of dairy origin.</title>
        <authorList>
            <person name="Olajide A.M."/>
            <person name="Chen S."/>
            <person name="Lapointe G."/>
        </authorList>
    </citation>
    <scope>NUCLEOTIDE SEQUENCE [LARGE SCALE GENOMIC DNA]</scope>
    <source>
        <strain evidence="3 5">3CT49</strain>
    </source>
</reference>
<dbReference type="GeneID" id="77011824"/>
<keyword evidence="1" id="KW-0472">Membrane</keyword>
<keyword evidence="4" id="KW-1185">Reference proteome</keyword>
<feature type="transmembrane region" description="Helical" evidence="1">
    <location>
        <begin position="159"/>
        <end position="181"/>
    </location>
</feature>
<name>A0A090ZGN1_PAEMA</name>
<feature type="transmembrane region" description="Helical" evidence="1">
    <location>
        <begin position="212"/>
        <end position="233"/>
    </location>
</feature>